<dbReference type="InterPro" id="IPR029252">
    <property type="entry name" value="RGCC"/>
</dbReference>
<dbReference type="Proteomes" id="UP001176940">
    <property type="component" value="Unassembled WGS sequence"/>
</dbReference>
<organism evidence="2 3">
    <name type="scientific">Ranitomeya imitator</name>
    <name type="common">mimic poison frog</name>
    <dbReference type="NCBI Taxonomy" id="111125"/>
    <lineage>
        <taxon>Eukaryota</taxon>
        <taxon>Metazoa</taxon>
        <taxon>Chordata</taxon>
        <taxon>Craniata</taxon>
        <taxon>Vertebrata</taxon>
        <taxon>Euteleostomi</taxon>
        <taxon>Amphibia</taxon>
        <taxon>Batrachia</taxon>
        <taxon>Anura</taxon>
        <taxon>Neobatrachia</taxon>
        <taxon>Hyloidea</taxon>
        <taxon>Dendrobatidae</taxon>
        <taxon>Dendrobatinae</taxon>
        <taxon>Ranitomeya</taxon>
    </lineage>
</organism>
<evidence type="ECO:0000313" key="3">
    <source>
        <dbReference type="Proteomes" id="UP001176940"/>
    </source>
</evidence>
<dbReference type="PANTHER" id="PTHR32193:SF3">
    <property type="entry name" value="REGULATOR OF CELL CYCLE RGCC"/>
    <property type="match status" value="1"/>
</dbReference>
<protein>
    <recommendedName>
        <fullName evidence="4">Regulator of cell cycle</fullName>
    </recommendedName>
</protein>
<feature type="compositionally biased region" description="Low complexity" evidence="1">
    <location>
        <begin position="98"/>
        <end position="109"/>
    </location>
</feature>
<dbReference type="PANTHER" id="PTHR32193">
    <property type="entry name" value="REGULATOR OF CELL CYCLE RGCC"/>
    <property type="match status" value="1"/>
</dbReference>
<accession>A0ABN9LFG3</accession>
<sequence length="141" mass="16316">MKPPKVKKLQERKFTITQVILTTFIEDDDLNEVLCEFDAVLEDFSSPFNERRFRYDEHLQTMKRRSSTSISDSGISDSESADSLCRNSFSFSDEKLNSPTLTSPPLSSPAETPRKDGDPQRRLYGFRKRKTCLDYRLYDSA</sequence>
<gene>
    <name evidence="2" type="ORF">RIMI_LOCUS7367010</name>
</gene>
<evidence type="ECO:0008006" key="4">
    <source>
        <dbReference type="Google" id="ProtNLM"/>
    </source>
</evidence>
<proteinExistence type="predicted"/>
<comment type="caution">
    <text evidence="2">The sequence shown here is derived from an EMBL/GenBank/DDBJ whole genome shotgun (WGS) entry which is preliminary data.</text>
</comment>
<feature type="compositionally biased region" description="Low complexity" evidence="1">
    <location>
        <begin position="67"/>
        <end position="83"/>
    </location>
</feature>
<reference evidence="2" key="1">
    <citation type="submission" date="2023-07" db="EMBL/GenBank/DDBJ databases">
        <authorList>
            <person name="Stuckert A."/>
        </authorList>
    </citation>
    <scope>NUCLEOTIDE SEQUENCE</scope>
</reference>
<keyword evidence="3" id="KW-1185">Reference proteome</keyword>
<feature type="region of interest" description="Disordered" evidence="1">
    <location>
        <begin position="62"/>
        <end position="121"/>
    </location>
</feature>
<name>A0ABN9LFG3_9NEOB</name>
<feature type="compositionally biased region" description="Basic and acidic residues" evidence="1">
    <location>
        <begin position="112"/>
        <end position="121"/>
    </location>
</feature>
<evidence type="ECO:0000313" key="2">
    <source>
        <dbReference type="EMBL" id="CAJ0937892.1"/>
    </source>
</evidence>
<evidence type="ECO:0000256" key="1">
    <source>
        <dbReference type="SAM" id="MobiDB-lite"/>
    </source>
</evidence>
<dbReference type="EMBL" id="CAUEEQ010013916">
    <property type="protein sequence ID" value="CAJ0937892.1"/>
    <property type="molecule type" value="Genomic_DNA"/>
</dbReference>
<dbReference type="Pfam" id="PF15151">
    <property type="entry name" value="RGCC"/>
    <property type="match status" value="1"/>
</dbReference>